<evidence type="ECO:0000313" key="4">
    <source>
        <dbReference type="Proteomes" id="UP000608754"/>
    </source>
</evidence>
<dbReference type="Pfam" id="PF16117">
    <property type="entry name" value="DUF4833"/>
    <property type="match status" value="1"/>
</dbReference>
<reference evidence="3" key="1">
    <citation type="submission" date="2020-10" db="EMBL/GenBank/DDBJ databases">
        <authorList>
            <person name="Lu T."/>
            <person name="Wang Q."/>
            <person name="Han X."/>
        </authorList>
    </citation>
    <scope>NUCLEOTIDE SEQUENCE</scope>
    <source>
        <strain evidence="3">WQ 117</strain>
    </source>
</reference>
<feature type="signal peptide" evidence="1">
    <location>
        <begin position="1"/>
        <end position="16"/>
    </location>
</feature>
<evidence type="ECO:0000259" key="2">
    <source>
        <dbReference type="Pfam" id="PF16117"/>
    </source>
</evidence>
<evidence type="ECO:0000313" key="3">
    <source>
        <dbReference type="EMBL" id="MBF0597617.1"/>
    </source>
</evidence>
<feature type="chain" id="PRO_5035154309" evidence="1">
    <location>
        <begin position="17"/>
        <end position="168"/>
    </location>
</feature>
<protein>
    <submittedName>
        <fullName evidence="3">DUF4833 domain-containing protein</fullName>
    </submittedName>
</protein>
<dbReference type="InterPro" id="IPR032269">
    <property type="entry name" value="DUF4833"/>
</dbReference>
<sequence>MKLKFFLLFFSTLSLAFSQENYPIPTHPFLLFYIQHNKNKNTFVYHANVKNNVLEKVNPINVYRINYEKDGKKDELTTLQKEFAYGITYLTSTKNQFVLSAQKKLPFKIKSVGKSYWVEVVINGKIIKVDRIFIQTEKNSSALKTKVEYILIYGRNQNDKSVVEKIVP</sequence>
<dbReference type="AlphaFoldDB" id="A0A8J7G6D4"/>
<evidence type="ECO:0000256" key="1">
    <source>
        <dbReference type="SAM" id="SignalP"/>
    </source>
</evidence>
<keyword evidence="1" id="KW-0732">Signal</keyword>
<dbReference type="RefSeq" id="WP_194183157.1">
    <property type="nucleotide sequence ID" value="NZ_JADGIK010000005.1"/>
</dbReference>
<name>A0A8J7G6D4_9FLAO</name>
<organism evidence="3 4">
    <name type="scientific">Faecalibacter rhinopitheci</name>
    <dbReference type="NCBI Taxonomy" id="2779678"/>
    <lineage>
        <taxon>Bacteria</taxon>
        <taxon>Pseudomonadati</taxon>
        <taxon>Bacteroidota</taxon>
        <taxon>Flavobacteriia</taxon>
        <taxon>Flavobacteriales</taxon>
        <taxon>Weeksellaceae</taxon>
        <taxon>Faecalibacter</taxon>
    </lineage>
</organism>
<feature type="domain" description="DUF4833" evidence="2">
    <location>
        <begin position="32"/>
        <end position="164"/>
    </location>
</feature>
<gene>
    <name evidence="3" type="ORF">IM532_09190</name>
</gene>
<accession>A0A8J7G6D4</accession>
<keyword evidence="4" id="KW-1185">Reference proteome</keyword>
<dbReference type="EMBL" id="JADGIK010000005">
    <property type="protein sequence ID" value="MBF0597617.1"/>
    <property type="molecule type" value="Genomic_DNA"/>
</dbReference>
<dbReference type="Proteomes" id="UP000608754">
    <property type="component" value="Unassembled WGS sequence"/>
</dbReference>
<comment type="caution">
    <text evidence="3">The sequence shown here is derived from an EMBL/GenBank/DDBJ whole genome shotgun (WGS) entry which is preliminary data.</text>
</comment>
<proteinExistence type="predicted"/>